<feature type="compositionally biased region" description="Basic and acidic residues" evidence="10">
    <location>
        <begin position="110"/>
        <end position="121"/>
    </location>
</feature>
<evidence type="ECO:0000256" key="9">
    <source>
        <dbReference type="PROSITE-ProRule" id="PRU00723"/>
    </source>
</evidence>
<dbReference type="GO" id="GO:0008270">
    <property type="term" value="F:zinc ion binding"/>
    <property type="evidence" value="ECO:0007669"/>
    <property type="project" value="UniProtKB-KW"/>
</dbReference>
<keyword evidence="6 9" id="KW-0863">Zinc-finger</keyword>
<dbReference type="SUPFAM" id="SSF90229">
    <property type="entry name" value="CCCH zinc finger"/>
    <property type="match status" value="1"/>
</dbReference>
<organism evidence="13 14">
    <name type="scientific">Rhynchophorus ferrugineus</name>
    <name type="common">Red palm weevil</name>
    <name type="synonym">Curculio ferrugineus</name>
    <dbReference type="NCBI Taxonomy" id="354439"/>
    <lineage>
        <taxon>Eukaryota</taxon>
        <taxon>Metazoa</taxon>
        <taxon>Ecdysozoa</taxon>
        <taxon>Arthropoda</taxon>
        <taxon>Hexapoda</taxon>
        <taxon>Insecta</taxon>
        <taxon>Pterygota</taxon>
        <taxon>Neoptera</taxon>
        <taxon>Endopterygota</taxon>
        <taxon>Coleoptera</taxon>
        <taxon>Polyphaga</taxon>
        <taxon>Cucujiformia</taxon>
        <taxon>Curculionidae</taxon>
        <taxon>Dryophthorinae</taxon>
        <taxon>Rhynchophorus</taxon>
    </lineage>
</organism>
<dbReference type="GO" id="GO:0061630">
    <property type="term" value="F:ubiquitin protein ligase activity"/>
    <property type="evidence" value="ECO:0007669"/>
    <property type="project" value="UniProtKB-EC"/>
</dbReference>
<feature type="domain" description="C3H1-type" evidence="12">
    <location>
        <begin position="223"/>
        <end position="251"/>
    </location>
</feature>
<feature type="zinc finger region" description="C3H1-type" evidence="9">
    <location>
        <begin position="7"/>
        <end position="35"/>
    </location>
</feature>
<dbReference type="InterPro" id="IPR045072">
    <property type="entry name" value="MKRN-like"/>
</dbReference>
<feature type="region of interest" description="Disordered" evidence="10">
    <location>
        <begin position="98"/>
        <end position="129"/>
    </location>
</feature>
<evidence type="ECO:0000313" key="13">
    <source>
        <dbReference type="EMBL" id="KAF7286953.1"/>
    </source>
</evidence>
<dbReference type="InterPro" id="IPR013083">
    <property type="entry name" value="Znf_RING/FYVE/PHD"/>
</dbReference>
<dbReference type="OrthoDB" id="411372at2759"/>
<evidence type="ECO:0000256" key="10">
    <source>
        <dbReference type="SAM" id="MobiDB-lite"/>
    </source>
</evidence>
<feature type="domain" description="C3H1-type" evidence="12">
    <location>
        <begin position="57"/>
        <end position="84"/>
    </location>
</feature>
<dbReference type="PANTHER" id="PTHR11224:SF10">
    <property type="entry name" value="IP09428P-RELATED"/>
    <property type="match status" value="1"/>
</dbReference>
<dbReference type="InterPro" id="IPR017907">
    <property type="entry name" value="Znf_RING_CS"/>
</dbReference>
<comment type="caution">
    <text evidence="13">The sequence shown here is derived from an EMBL/GenBank/DDBJ whole genome shotgun (WGS) entry which is preliminary data.</text>
</comment>
<dbReference type="SMART" id="SM00184">
    <property type="entry name" value="RING"/>
    <property type="match status" value="1"/>
</dbReference>
<dbReference type="SMART" id="SM00356">
    <property type="entry name" value="ZnF_C3H1"/>
    <property type="match status" value="3"/>
</dbReference>
<gene>
    <name evidence="13" type="ORF">GWI33_002801</name>
</gene>
<dbReference type="InterPro" id="IPR001841">
    <property type="entry name" value="Znf_RING"/>
</dbReference>
<dbReference type="PROSITE" id="PS50103">
    <property type="entry name" value="ZF_C3H1"/>
    <property type="match status" value="4"/>
</dbReference>
<feature type="zinc finger region" description="C3H1-type" evidence="9">
    <location>
        <begin position="57"/>
        <end position="84"/>
    </location>
</feature>
<evidence type="ECO:0000256" key="3">
    <source>
        <dbReference type="ARBA" id="ARBA00022679"/>
    </source>
</evidence>
<evidence type="ECO:0000259" key="11">
    <source>
        <dbReference type="PROSITE" id="PS50089"/>
    </source>
</evidence>
<dbReference type="SUPFAM" id="SSF57850">
    <property type="entry name" value="RING/U-box"/>
    <property type="match status" value="1"/>
</dbReference>
<keyword evidence="8 9" id="KW-0862">Zinc</keyword>
<keyword evidence="4 9" id="KW-0479">Metal-binding</keyword>
<dbReference type="PROSITE" id="PS00518">
    <property type="entry name" value="ZF_RING_1"/>
    <property type="match status" value="1"/>
</dbReference>
<comment type="catalytic activity">
    <reaction evidence="1">
        <text>S-ubiquitinyl-[E2 ubiquitin-conjugating enzyme]-L-cysteine + [acceptor protein]-L-lysine = [E2 ubiquitin-conjugating enzyme]-L-cysteine + N(6)-ubiquitinyl-[acceptor protein]-L-lysine.</text>
        <dbReference type="EC" id="2.3.2.27"/>
    </reaction>
</comment>
<evidence type="ECO:0000256" key="8">
    <source>
        <dbReference type="ARBA" id="ARBA00022833"/>
    </source>
</evidence>
<accession>A0A834IXF2</accession>
<evidence type="ECO:0000256" key="4">
    <source>
        <dbReference type="ARBA" id="ARBA00022723"/>
    </source>
</evidence>
<dbReference type="Gene3D" id="3.30.40.10">
    <property type="entry name" value="Zinc/RING finger domain, C3HC4 (zinc finger)"/>
    <property type="match status" value="1"/>
</dbReference>
<reference evidence="13" key="1">
    <citation type="submission" date="2020-08" db="EMBL/GenBank/DDBJ databases">
        <title>Genome sequencing and assembly of the red palm weevil Rhynchophorus ferrugineus.</title>
        <authorList>
            <person name="Dias G.B."/>
            <person name="Bergman C.M."/>
            <person name="Manee M."/>
        </authorList>
    </citation>
    <scope>NUCLEOTIDE SEQUENCE</scope>
    <source>
        <strain evidence="13">AA-2017</strain>
        <tissue evidence="13">Whole larva</tissue>
    </source>
</reference>
<feature type="zinc finger region" description="C3H1-type" evidence="9">
    <location>
        <begin position="379"/>
        <end position="408"/>
    </location>
</feature>
<evidence type="ECO:0000256" key="5">
    <source>
        <dbReference type="ARBA" id="ARBA00022737"/>
    </source>
</evidence>
<dbReference type="PANTHER" id="PTHR11224">
    <property type="entry name" value="MAKORIN-RELATED"/>
    <property type="match status" value="1"/>
</dbReference>
<name>A0A834IXF2_RHYFE</name>
<dbReference type="AlphaFoldDB" id="A0A834IXF2"/>
<evidence type="ECO:0000259" key="12">
    <source>
        <dbReference type="PROSITE" id="PS50103"/>
    </source>
</evidence>
<dbReference type="FunFam" id="3.30.40.10:FF:000117">
    <property type="entry name" value="Probable E3 ubiquitin-protein ligase makorin-1"/>
    <property type="match status" value="1"/>
</dbReference>
<evidence type="ECO:0000313" key="14">
    <source>
        <dbReference type="Proteomes" id="UP000625711"/>
    </source>
</evidence>
<dbReference type="GO" id="GO:0000209">
    <property type="term" value="P:protein polyubiquitination"/>
    <property type="evidence" value="ECO:0007669"/>
    <property type="project" value="InterPro"/>
</dbReference>
<feature type="zinc finger region" description="C3H1-type" evidence="9">
    <location>
        <begin position="223"/>
        <end position="251"/>
    </location>
</feature>
<dbReference type="PROSITE" id="PS50089">
    <property type="entry name" value="ZF_RING_2"/>
    <property type="match status" value="1"/>
</dbReference>
<keyword evidence="3" id="KW-0808">Transferase</keyword>
<dbReference type="InterPro" id="IPR036855">
    <property type="entry name" value="Znf_CCCH_sf"/>
</dbReference>
<proteinExistence type="predicted"/>
<keyword evidence="14" id="KW-1185">Reference proteome</keyword>
<dbReference type="Proteomes" id="UP000625711">
    <property type="component" value="Unassembled WGS sequence"/>
</dbReference>
<evidence type="ECO:0000256" key="6">
    <source>
        <dbReference type="ARBA" id="ARBA00022771"/>
    </source>
</evidence>
<dbReference type="InterPro" id="IPR000571">
    <property type="entry name" value="Znf_CCCH"/>
</dbReference>
<protein>
    <recommendedName>
        <fullName evidence="2">RING-type E3 ubiquitin transferase</fullName>
        <ecNumber evidence="2">2.3.2.27</ecNumber>
    </recommendedName>
</protein>
<sequence>MAESEVRCFKKFCLEYYNYNRCSNKKDCQYRHRPQHEIEAVGFVKGEDFILGQLIEMKNQKPCYFFQLGKCKYQDKCRFLHDNDNDNNHLNLSVREMGLRTTENNPSTSSRRETDHFKDVPNSDSDNASTNIMQNDIYSMQNCVEAACSLSCLTDEKLDDNGENSKINKNTVLYDDCEEGACASPPLVIVNNRNWADAPEFIPRFKPKSYAEVLNPDNIMDRKADRKLCPYASREGICLSLSTCNNLHGELCDMCERFVLHPYNEVERKRHRQECLKAHEKNMELSFAIQRSKDKTCGVCFEVIMEKTNNEQRFGILPNCNHCFCLCCIRKWRQARQFENKIIRACPECRVTSDFVCPSMYWVDTKEEKEKLINDYKKALANKACKYFKKGLGKCPFGNKCFYMHADSEGRSVDVGPPPRQRRHRYGDAEMDVLQVLLWDFLDDRDFPWQSMADDLEDLVSFFTESDESDWSDYDIFFD</sequence>
<keyword evidence="5" id="KW-0677">Repeat</keyword>
<keyword evidence="7" id="KW-0833">Ubl conjugation pathway</keyword>
<feature type="domain" description="RING-type" evidence="11">
    <location>
        <begin position="297"/>
        <end position="350"/>
    </location>
</feature>
<evidence type="ECO:0000256" key="7">
    <source>
        <dbReference type="ARBA" id="ARBA00022786"/>
    </source>
</evidence>
<dbReference type="EMBL" id="JAACXV010000017">
    <property type="protein sequence ID" value="KAF7286953.1"/>
    <property type="molecule type" value="Genomic_DNA"/>
</dbReference>
<evidence type="ECO:0000256" key="2">
    <source>
        <dbReference type="ARBA" id="ARBA00012483"/>
    </source>
</evidence>
<feature type="domain" description="C3H1-type" evidence="12">
    <location>
        <begin position="379"/>
        <end position="408"/>
    </location>
</feature>
<dbReference type="Gene3D" id="4.10.1000.10">
    <property type="entry name" value="Zinc finger, CCCH-type"/>
    <property type="match status" value="1"/>
</dbReference>
<dbReference type="EC" id="2.3.2.27" evidence="2"/>
<evidence type="ECO:0000256" key="1">
    <source>
        <dbReference type="ARBA" id="ARBA00000900"/>
    </source>
</evidence>
<feature type="domain" description="C3H1-type" evidence="12">
    <location>
        <begin position="7"/>
        <end position="35"/>
    </location>
</feature>